<dbReference type="RefSeq" id="WP_090557798.1">
    <property type="nucleotide sequence ID" value="NZ_FNRA01000008.1"/>
</dbReference>
<protein>
    <recommendedName>
        <fullName evidence="3">Glycosyl transferase</fullName>
    </recommendedName>
</protein>
<evidence type="ECO:0000313" key="2">
    <source>
        <dbReference type="Proteomes" id="UP000198850"/>
    </source>
</evidence>
<dbReference type="Gene3D" id="3.90.550.10">
    <property type="entry name" value="Spore Coat Polysaccharide Biosynthesis Protein SpsA, Chain A"/>
    <property type="match status" value="1"/>
</dbReference>
<gene>
    <name evidence="1" type="ORF">SAMN05443550_10830</name>
</gene>
<dbReference type="SUPFAM" id="SSF53448">
    <property type="entry name" value="Nucleotide-diphospho-sugar transferases"/>
    <property type="match status" value="1"/>
</dbReference>
<proteinExistence type="predicted"/>
<sequence>MKIAFTLCSINYLAQAKSLSETLKKTNPDWRFIYGIADKNVNNVDLSFLDGETLFVEDLAIEGFDDMVKRYTIVELVTSVKPYYFSHLFKKYPEADKIAYFDPDIQVFQPLTDLEAKLDQYDIVLTPHFTQPIPENDKSLPTEIHIFNTGVFNLGFLAVKRSKSTFEMLKWWEDKLRYDCIVDLTRGYFVDQLWMNLVPAYFDNVYIDKYPGYNMAHWNLHDRVLTKVNGSYMVNGVPLIFYHFSHYNPGRPEQIAAYHDRFNFSSRPDLVELYDGYKNDLLKFNYFGLKKNTCFYMHDEKQKTRKRNIENFLRQALPMSMKSSLKKLIGK</sequence>
<accession>A0A1H4FP35</accession>
<evidence type="ECO:0008006" key="3">
    <source>
        <dbReference type="Google" id="ProtNLM"/>
    </source>
</evidence>
<reference evidence="1 2" key="1">
    <citation type="submission" date="2016-10" db="EMBL/GenBank/DDBJ databases">
        <authorList>
            <person name="de Groot N.N."/>
        </authorList>
    </citation>
    <scope>NUCLEOTIDE SEQUENCE [LARGE SCALE GENOMIC DNA]</scope>
    <source>
        <strain evidence="1 2">DSM 19033</strain>
    </source>
</reference>
<dbReference type="InterPro" id="IPR029044">
    <property type="entry name" value="Nucleotide-diphossugar_trans"/>
</dbReference>
<dbReference type="Proteomes" id="UP000198850">
    <property type="component" value="Unassembled WGS sequence"/>
</dbReference>
<dbReference type="EMBL" id="FNRA01000008">
    <property type="protein sequence ID" value="SEA98847.1"/>
    <property type="molecule type" value="Genomic_DNA"/>
</dbReference>
<dbReference type="OrthoDB" id="186344at2"/>
<organism evidence="1 2">
    <name type="scientific">Pedobacter hartonius</name>
    <dbReference type="NCBI Taxonomy" id="425514"/>
    <lineage>
        <taxon>Bacteria</taxon>
        <taxon>Pseudomonadati</taxon>
        <taxon>Bacteroidota</taxon>
        <taxon>Sphingobacteriia</taxon>
        <taxon>Sphingobacteriales</taxon>
        <taxon>Sphingobacteriaceae</taxon>
        <taxon>Pedobacter</taxon>
    </lineage>
</organism>
<name>A0A1H4FP35_9SPHI</name>
<dbReference type="STRING" id="425514.SAMN05443550_10830"/>
<keyword evidence="2" id="KW-1185">Reference proteome</keyword>
<dbReference type="AlphaFoldDB" id="A0A1H4FP35"/>
<evidence type="ECO:0000313" key="1">
    <source>
        <dbReference type="EMBL" id="SEA98847.1"/>
    </source>
</evidence>